<dbReference type="SUPFAM" id="SSF46589">
    <property type="entry name" value="tRNA-binding arm"/>
    <property type="match status" value="1"/>
</dbReference>
<evidence type="ECO:0000256" key="6">
    <source>
        <dbReference type="ARBA" id="ARBA00022741"/>
    </source>
</evidence>
<feature type="domain" description="Aminoacyl-transfer RNA synthetases class-II family profile" evidence="16">
    <location>
        <begin position="174"/>
        <end position="408"/>
    </location>
</feature>
<comment type="subcellular location">
    <subcellularLocation>
        <location evidence="1 12">Cytoplasm</location>
    </subcellularLocation>
</comment>
<dbReference type="PROSITE" id="PS50862">
    <property type="entry name" value="AA_TRNA_LIGASE_II"/>
    <property type="match status" value="1"/>
</dbReference>
<dbReference type="PRINTS" id="PR00981">
    <property type="entry name" value="TRNASYNTHSER"/>
</dbReference>
<dbReference type="EMBL" id="JFDO01000015">
    <property type="protein sequence ID" value="KEZ19324.1"/>
    <property type="molecule type" value="Genomic_DNA"/>
</dbReference>
<dbReference type="NCBIfam" id="TIGR00414">
    <property type="entry name" value="serS"/>
    <property type="match status" value="1"/>
</dbReference>
<dbReference type="Proteomes" id="UP000028533">
    <property type="component" value="Unassembled WGS sequence"/>
</dbReference>
<feature type="coiled-coil region" evidence="15">
    <location>
        <begin position="40"/>
        <end position="100"/>
    </location>
</feature>
<dbReference type="HAMAP" id="MF_00176">
    <property type="entry name" value="Ser_tRNA_synth_type1"/>
    <property type="match status" value="1"/>
</dbReference>
<dbReference type="AlphaFoldDB" id="A0A084EMY2"/>
<evidence type="ECO:0000256" key="10">
    <source>
        <dbReference type="ARBA" id="ARBA00047929"/>
    </source>
</evidence>
<dbReference type="EC" id="6.1.1.11" evidence="12"/>
<comment type="domain">
    <text evidence="12">Consists of two distinct domains, a catalytic core and a N-terminal extension that is involved in tRNA binding.</text>
</comment>
<gene>
    <name evidence="12 17" type="primary">serS</name>
    <name evidence="17" type="ORF">MCAPa_3580</name>
</gene>
<dbReference type="InterPro" id="IPR033729">
    <property type="entry name" value="SerRS_core"/>
</dbReference>
<keyword evidence="9 12" id="KW-0030">Aminoacyl-tRNA synthetase</keyword>
<comment type="caution">
    <text evidence="17">The sequence shown here is derived from an EMBL/GenBank/DDBJ whole genome shotgun (WGS) entry which is preliminary data.</text>
</comment>
<evidence type="ECO:0000313" key="17">
    <source>
        <dbReference type="EMBL" id="KEZ19324.1"/>
    </source>
</evidence>
<evidence type="ECO:0000256" key="9">
    <source>
        <dbReference type="ARBA" id="ARBA00023146"/>
    </source>
</evidence>
<evidence type="ECO:0000256" key="3">
    <source>
        <dbReference type="ARBA" id="ARBA00010728"/>
    </source>
</evidence>
<evidence type="ECO:0000256" key="13">
    <source>
        <dbReference type="PIRSR" id="PIRSR001529-1"/>
    </source>
</evidence>
<dbReference type="PANTHER" id="PTHR43697:SF1">
    <property type="entry name" value="SERINE--TRNA LIGASE"/>
    <property type="match status" value="1"/>
</dbReference>
<evidence type="ECO:0000256" key="8">
    <source>
        <dbReference type="ARBA" id="ARBA00022917"/>
    </source>
</evidence>
<dbReference type="Pfam" id="PF02403">
    <property type="entry name" value="Seryl_tRNA_N"/>
    <property type="match status" value="1"/>
</dbReference>
<evidence type="ECO:0000256" key="12">
    <source>
        <dbReference type="HAMAP-Rule" id="MF_00176"/>
    </source>
</evidence>
<evidence type="ECO:0000313" key="18">
    <source>
        <dbReference type="Proteomes" id="UP000028533"/>
    </source>
</evidence>
<dbReference type="SUPFAM" id="SSF55681">
    <property type="entry name" value="Class II aaRS and biotin synthetases"/>
    <property type="match status" value="1"/>
</dbReference>
<reference evidence="17 18" key="1">
    <citation type="submission" date="2014-02" db="EMBL/GenBank/DDBJ databases">
        <title>Genome sequence of Mycoplasma capricolum subsp. capricolum strain 14232.</title>
        <authorList>
            <person name="Sirand-Pugnet P."/>
            <person name="Breton M."/>
            <person name="Dordet-Frisoni E."/>
            <person name="Baranowski E."/>
            <person name="Barre A."/>
            <person name="Couture C."/>
            <person name="Dupuy V."/>
            <person name="Gaurivaud P."/>
            <person name="Jacob D."/>
            <person name="Lemaitre C."/>
            <person name="Manso-Silvan L."/>
            <person name="Nikolski M."/>
            <person name="Nouvel L.-X."/>
            <person name="Poumarat F."/>
            <person name="Tardy F."/>
            <person name="Thebault P."/>
            <person name="Theil S."/>
            <person name="Citti C."/>
            <person name="Thiaucourt F."/>
            <person name="Blanchard A."/>
        </authorList>
    </citation>
    <scope>NUCLEOTIDE SEQUENCE [LARGE SCALE GENOMIC DNA]</scope>
    <source>
        <strain evidence="17 18">14232</strain>
    </source>
</reference>
<dbReference type="InterPro" id="IPR015866">
    <property type="entry name" value="Ser-tRNA-synth_1_N"/>
</dbReference>
<comment type="caution">
    <text evidence="12">Lacks conserved residue(s) required for the propagation of feature annotation.</text>
</comment>
<feature type="binding site" evidence="13">
    <location>
        <position position="262"/>
    </location>
    <ligand>
        <name>L-serine</name>
        <dbReference type="ChEBI" id="CHEBI:33384"/>
    </ligand>
</feature>
<dbReference type="CDD" id="cd00770">
    <property type="entry name" value="SerRS_core"/>
    <property type="match status" value="1"/>
</dbReference>
<keyword evidence="6 12" id="KW-0547">Nucleotide-binding</keyword>
<dbReference type="Pfam" id="PF00587">
    <property type="entry name" value="tRNA-synt_2b"/>
    <property type="match status" value="1"/>
</dbReference>
<dbReference type="RefSeq" id="WP_036431685.1">
    <property type="nucleotide sequence ID" value="NZ_JFDO01000015.1"/>
</dbReference>
<feature type="binding site" evidence="12">
    <location>
        <position position="384"/>
    </location>
    <ligand>
        <name>L-serine</name>
        <dbReference type="ChEBI" id="CHEBI:33384"/>
    </ligand>
</feature>
<evidence type="ECO:0000256" key="5">
    <source>
        <dbReference type="ARBA" id="ARBA00022598"/>
    </source>
</evidence>
<dbReference type="PIRSF" id="PIRSF001529">
    <property type="entry name" value="Ser-tRNA-synth_IIa"/>
    <property type="match status" value="1"/>
</dbReference>
<comment type="function">
    <text evidence="12">Catalyzes the attachment of serine to tRNA(Ser). Is also able to aminoacylate tRNA(Sec) with serine, to form the misacylated tRNA L-seryl-tRNA(Sec), which will be further converted into selenocysteinyl-tRNA(Sec).</text>
</comment>
<protein>
    <recommendedName>
        <fullName evidence="12">Serine--tRNA ligase</fullName>
        <ecNumber evidence="12">6.1.1.11</ecNumber>
    </recommendedName>
    <alternativeName>
        <fullName evidence="12">Seryl-tRNA synthetase</fullName>
        <shortName evidence="12">SerRS</shortName>
    </alternativeName>
    <alternativeName>
        <fullName evidence="12">Seryl-tRNA(Ser/Sec) synthetase</fullName>
    </alternativeName>
</protein>
<dbReference type="GO" id="GO:0004828">
    <property type="term" value="F:serine-tRNA ligase activity"/>
    <property type="evidence" value="ECO:0007669"/>
    <property type="project" value="UniProtKB-UniRule"/>
</dbReference>
<keyword evidence="8 12" id="KW-0648">Protein biosynthesis</keyword>
<dbReference type="InterPro" id="IPR002314">
    <property type="entry name" value="aa-tRNA-synt_IIb"/>
</dbReference>
<dbReference type="InterPro" id="IPR002317">
    <property type="entry name" value="Ser-tRNA-ligase_type_1"/>
</dbReference>
<keyword evidence="7 12" id="KW-0067">ATP-binding</keyword>
<dbReference type="GO" id="GO:0006434">
    <property type="term" value="P:seryl-tRNA aminoacylation"/>
    <property type="evidence" value="ECO:0007669"/>
    <property type="project" value="UniProtKB-UniRule"/>
</dbReference>
<comment type="catalytic activity">
    <reaction evidence="10 12">
        <text>tRNA(Sec) + L-serine + ATP = L-seryl-tRNA(Sec) + AMP + diphosphate + H(+)</text>
        <dbReference type="Rhea" id="RHEA:42580"/>
        <dbReference type="Rhea" id="RHEA-COMP:9742"/>
        <dbReference type="Rhea" id="RHEA-COMP:10128"/>
        <dbReference type="ChEBI" id="CHEBI:15378"/>
        <dbReference type="ChEBI" id="CHEBI:30616"/>
        <dbReference type="ChEBI" id="CHEBI:33019"/>
        <dbReference type="ChEBI" id="CHEBI:33384"/>
        <dbReference type="ChEBI" id="CHEBI:78442"/>
        <dbReference type="ChEBI" id="CHEBI:78533"/>
        <dbReference type="ChEBI" id="CHEBI:456215"/>
        <dbReference type="EC" id="6.1.1.11"/>
    </reaction>
</comment>
<feature type="binding site" evidence="12">
    <location>
        <begin position="231"/>
        <end position="233"/>
    </location>
    <ligand>
        <name>L-serine</name>
        <dbReference type="ChEBI" id="CHEBI:33384"/>
    </ligand>
</feature>
<sequence>MLDINYIEQNLDEVIQRLNKRNQQDYSDDLKYVVSKNLKRKEILVKSEALKSRKNQLSKEIGTLLKEKKFDQSEQAKIEVINLNEQIIKLDEELRVVNDQILEKLLYIPNLPHKDIYFGKSDEDNVEIRKSNHSNLLKHSTPHWQIATKLGLVDFEKGVKLSGTRFLIYTGLGSKLVRSIADLLLKRHEKHGYKEIFCPLIVNKSAMLGTGQLPKFSEDMYQVGEQYLIPTSEVPLTNLHANEILAYDVLPLKYTSFTQCFRQEAGSAGRDTKGMIRLHQFNKVELVKIVHPEESMNELEMLIKDAEDVLNMFDLPYRVVELCSGDIGFSSAKTYDLEVWFPEQNKYREISSCSNCTDFQARNMQTRFKDKDSKIKLVHTLNGSGVAVDRLIAAILENYWDGEKLILPTLLRPYFDNQEFIK</sequence>
<dbReference type="InterPro" id="IPR006195">
    <property type="entry name" value="aa-tRNA-synth_II"/>
</dbReference>
<organism evidence="17 18">
    <name type="scientific">Mycoplasma capricolum subsp. capricolum 14232</name>
    <dbReference type="NCBI Taxonomy" id="1188238"/>
    <lineage>
        <taxon>Bacteria</taxon>
        <taxon>Bacillati</taxon>
        <taxon>Mycoplasmatota</taxon>
        <taxon>Mollicutes</taxon>
        <taxon>Mycoplasmataceae</taxon>
        <taxon>Mycoplasma</taxon>
    </lineage>
</organism>
<comment type="catalytic activity">
    <reaction evidence="11 12">
        <text>tRNA(Ser) + L-serine + ATP = L-seryl-tRNA(Ser) + AMP + diphosphate + H(+)</text>
        <dbReference type="Rhea" id="RHEA:12292"/>
        <dbReference type="Rhea" id="RHEA-COMP:9669"/>
        <dbReference type="Rhea" id="RHEA-COMP:9703"/>
        <dbReference type="ChEBI" id="CHEBI:15378"/>
        <dbReference type="ChEBI" id="CHEBI:30616"/>
        <dbReference type="ChEBI" id="CHEBI:33019"/>
        <dbReference type="ChEBI" id="CHEBI:33384"/>
        <dbReference type="ChEBI" id="CHEBI:78442"/>
        <dbReference type="ChEBI" id="CHEBI:78533"/>
        <dbReference type="ChEBI" id="CHEBI:456215"/>
        <dbReference type="EC" id="6.1.1.11"/>
    </reaction>
</comment>
<accession>A0A084EMY2</accession>
<dbReference type="Gene3D" id="3.30.930.10">
    <property type="entry name" value="Bira Bifunctional Protein, Domain 2"/>
    <property type="match status" value="1"/>
</dbReference>
<dbReference type="InterPro" id="IPR010978">
    <property type="entry name" value="tRNA-bd_arm"/>
</dbReference>
<dbReference type="Gene3D" id="1.10.287.40">
    <property type="entry name" value="Serine-tRNA synthetase, tRNA binding domain"/>
    <property type="match status" value="1"/>
</dbReference>
<feature type="binding site" evidence="13">
    <location>
        <position position="231"/>
    </location>
    <ligand>
        <name>L-serine</name>
        <dbReference type="ChEBI" id="CHEBI:33384"/>
    </ligand>
</feature>
<keyword evidence="5 12" id="KW-0436">Ligase</keyword>
<dbReference type="PANTHER" id="PTHR43697">
    <property type="entry name" value="SERYL-TRNA SYNTHETASE"/>
    <property type="match status" value="1"/>
</dbReference>
<dbReference type="InterPro" id="IPR042103">
    <property type="entry name" value="SerRS_1_N_sf"/>
</dbReference>
<feature type="binding site" evidence="13">
    <location>
        <position position="382"/>
    </location>
    <ligand>
        <name>L-serine</name>
        <dbReference type="ChEBI" id="CHEBI:33384"/>
    </ligand>
</feature>
<comment type="similarity">
    <text evidence="3 12">Belongs to the class-II aminoacyl-tRNA synthetase family. Type-1 seryl-tRNA synthetase subfamily.</text>
</comment>
<evidence type="ECO:0000256" key="1">
    <source>
        <dbReference type="ARBA" id="ARBA00004496"/>
    </source>
</evidence>
<name>A0A084EMY2_MYCCA</name>
<evidence type="ECO:0000256" key="7">
    <source>
        <dbReference type="ARBA" id="ARBA00022840"/>
    </source>
</evidence>
<dbReference type="GO" id="GO:0005737">
    <property type="term" value="C:cytoplasm"/>
    <property type="evidence" value="ECO:0007669"/>
    <property type="project" value="UniProtKB-SubCell"/>
</dbReference>
<dbReference type="GO" id="GO:0016260">
    <property type="term" value="P:selenocysteine biosynthetic process"/>
    <property type="evidence" value="ECO:0007669"/>
    <property type="project" value="UniProtKB-UniRule"/>
</dbReference>
<keyword evidence="15" id="KW-0175">Coiled coil</keyword>
<dbReference type="UniPathway" id="UPA00906">
    <property type="reaction ID" value="UER00895"/>
</dbReference>
<feature type="binding site" evidence="12 14">
    <location>
        <begin position="349"/>
        <end position="352"/>
    </location>
    <ligand>
        <name>ATP</name>
        <dbReference type="ChEBI" id="CHEBI:30616"/>
    </ligand>
</feature>
<proteinExistence type="inferred from homology"/>
<feature type="binding site" evidence="12 13">
    <location>
        <position position="285"/>
    </location>
    <ligand>
        <name>L-serine</name>
        <dbReference type="ChEBI" id="CHEBI:33384"/>
    </ligand>
</feature>
<comment type="pathway">
    <text evidence="2 12">Aminoacyl-tRNA biosynthesis; selenocysteinyl-tRNA(Sec) biosynthesis; L-seryl-tRNA(Sec) from L-serine and tRNA(Sec): step 1/1.</text>
</comment>
<feature type="binding site" evidence="12 14">
    <location>
        <begin position="262"/>
        <end position="264"/>
    </location>
    <ligand>
        <name>ATP</name>
        <dbReference type="ChEBI" id="CHEBI:30616"/>
    </ligand>
</feature>
<evidence type="ECO:0000256" key="15">
    <source>
        <dbReference type="SAM" id="Coils"/>
    </source>
</evidence>
<comment type="subunit">
    <text evidence="12">Homodimer. The tRNA molecule binds across the dimer.</text>
</comment>
<dbReference type="GO" id="GO:0005524">
    <property type="term" value="F:ATP binding"/>
    <property type="evidence" value="ECO:0007669"/>
    <property type="project" value="UniProtKB-UniRule"/>
</dbReference>
<evidence type="ECO:0000256" key="14">
    <source>
        <dbReference type="PIRSR" id="PIRSR001529-2"/>
    </source>
</evidence>
<evidence type="ECO:0000256" key="11">
    <source>
        <dbReference type="ARBA" id="ARBA00048823"/>
    </source>
</evidence>
<evidence type="ECO:0000256" key="2">
    <source>
        <dbReference type="ARBA" id="ARBA00005045"/>
    </source>
</evidence>
<keyword evidence="4 12" id="KW-0963">Cytoplasm</keyword>
<evidence type="ECO:0000256" key="4">
    <source>
        <dbReference type="ARBA" id="ARBA00022490"/>
    </source>
</evidence>
<dbReference type="InterPro" id="IPR045864">
    <property type="entry name" value="aa-tRNA-synth_II/BPL/LPL"/>
</dbReference>
<evidence type="ECO:0000259" key="16">
    <source>
        <dbReference type="PROSITE" id="PS50862"/>
    </source>
</evidence>